<protein>
    <submittedName>
        <fullName evidence="2">Uncharacterized protein</fullName>
    </submittedName>
</protein>
<gene>
    <name evidence="2" type="ORF">AVDCRST_MAG64-263</name>
</gene>
<proteinExistence type="predicted"/>
<accession>A0A6J4N1N2</accession>
<evidence type="ECO:0000256" key="1">
    <source>
        <dbReference type="SAM" id="MobiDB-lite"/>
    </source>
</evidence>
<feature type="compositionally biased region" description="Polar residues" evidence="1">
    <location>
        <begin position="189"/>
        <end position="198"/>
    </location>
</feature>
<feature type="region of interest" description="Disordered" evidence="1">
    <location>
        <begin position="153"/>
        <end position="198"/>
    </location>
</feature>
<organism evidence="2">
    <name type="scientific">uncultured Phycisphaerae bacterium</name>
    <dbReference type="NCBI Taxonomy" id="904963"/>
    <lineage>
        <taxon>Bacteria</taxon>
        <taxon>Pseudomonadati</taxon>
        <taxon>Planctomycetota</taxon>
        <taxon>Phycisphaerae</taxon>
        <taxon>environmental samples</taxon>
    </lineage>
</organism>
<dbReference type="EMBL" id="CADCUQ010000068">
    <property type="protein sequence ID" value="CAA9375462.1"/>
    <property type="molecule type" value="Genomic_DNA"/>
</dbReference>
<reference evidence="2" key="1">
    <citation type="submission" date="2020-02" db="EMBL/GenBank/DDBJ databases">
        <authorList>
            <person name="Meier V. D."/>
        </authorList>
    </citation>
    <scope>NUCLEOTIDE SEQUENCE</scope>
    <source>
        <strain evidence="2">AVDCRST_MAG64</strain>
    </source>
</reference>
<dbReference type="AlphaFoldDB" id="A0A6J4N1N2"/>
<evidence type="ECO:0000313" key="2">
    <source>
        <dbReference type="EMBL" id="CAA9375462.1"/>
    </source>
</evidence>
<name>A0A6J4N1N2_9BACT</name>
<sequence length="198" mass="21499">MFTSSRTADSFSACSPRHRSCCRSRSFSMIFRCLAASASCRRAASTTCCWAAMRWASASALRCTASTYRRWAARNAMSSVPVRRLSRTSVETPLAASSIERNSACIFDSSVCATPSSRCRCSSSILRWRRTPSSWKTNLGILALHLAANDAPATASPGGASECSPRRQPWDFAQPSRQSAPQGRKKRSGTTLSPLRGC</sequence>